<accession>A0A9W8N898</accession>
<keyword evidence="2" id="KW-1185">Reference proteome</keyword>
<organism evidence="1 2">
    <name type="scientific">Xylaria arbuscula</name>
    <dbReference type="NCBI Taxonomy" id="114810"/>
    <lineage>
        <taxon>Eukaryota</taxon>
        <taxon>Fungi</taxon>
        <taxon>Dikarya</taxon>
        <taxon>Ascomycota</taxon>
        <taxon>Pezizomycotina</taxon>
        <taxon>Sordariomycetes</taxon>
        <taxon>Xylariomycetidae</taxon>
        <taxon>Xylariales</taxon>
        <taxon>Xylariaceae</taxon>
        <taxon>Xylaria</taxon>
    </lineage>
</organism>
<dbReference type="AlphaFoldDB" id="A0A9W8N898"/>
<sequence length="111" mass="12153">MPERARVKRGQLNNEWKDLQAKGEGVQAGVAERAHGAQIALAMDVINIESGNRVESVTLYSGYGGDCVDSAGYRESIGRCRDVGGVDYPPTLDDCFECTDRQHLSYCVKAR</sequence>
<evidence type="ECO:0000313" key="1">
    <source>
        <dbReference type="EMBL" id="KAJ3562210.1"/>
    </source>
</evidence>
<reference evidence="1" key="1">
    <citation type="submission" date="2022-07" db="EMBL/GenBank/DDBJ databases">
        <title>Genome Sequence of Xylaria arbuscula.</title>
        <authorList>
            <person name="Buettner E."/>
        </authorList>
    </citation>
    <scope>NUCLEOTIDE SEQUENCE</scope>
    <source>
        <strain evidence="1">VT107</strain>
    </source>
</reference>
<protein>
    <submittedName>
        <fullName evidence="1">Uncharacterized protein</fullName>
    </submittedName>
</protein>
<evidence type="ECO:0000313" key="2">
    <source>
        <dbReference type="Proteomes" id="UP001148614"/>
    </source>
</evidence>
<comment type="caution">
    <text evidence="1">The sequence shown here is derived from an EMBL/GenBank/DDBJ whole genome shotgun (WGS) entry which is preliminary data.</text>
</comment>
<dbReference type="EMBL" id="JANPWZ010001938">
    <property type="protein sequence ID" value="KAJ3562210.1"/>
    <property type="molecule type" value="Genomic_DNA"/>
</dbReference>
<gene>
    <name evidence="1" type="ORF">NPX13_g8651</name>
</gene>
<proteinExistence type="predicted"/>
<dbReference type="Proteomes" id="UP001148614">
    <property type="component" value="Unassembled WGS sequence"/>
</dbReference>
<name>A0A9W8N898_9PEZI</name>